<dbReference type="EC" id="2.7.7.6" evidence="2"/>
<keyword evidence="3" id="KW-0240">DNA-directed RNA polymerase</keyword>
<dbReference type="GO" id="GO:0003677">
    <property type="term" value="F:DNA binding"/>
    <property type="evidence" value="ECO:0007669"/>
    <property type="project" value="InterPro"/>
</dbReference>
<evidence type="ECO:0000256" key="5">
    <source>
        <dbReference type="ARBA" id="ARBA00022695"/>
    </source>
</evidence>
<keyword evidence="5" id="KW-0548">Nucleotidyltransferase</keyword>
<name>A0AAQ3X8R2_PASNO</name>
<evidence type="ECO:0000256" key="8">
    <source>
        <dbReference type="ARBA" id="ARBA00022842"/>
    </source>
</evidence>
<keyword evidence="10" id="KW-0539">Nucleus</keyword>
<evidence type="ECO:0000256" key="9">
    <source>
        <dbReference type="ARBA" id="ARBA00023163"/>
    </source>
</evidence>
<dbReference type="FunFam" id="1.10.150.390:FF:000001">
    <property type="entry name" value="DNA-directed RNA polymerase subunit"/>
    <property type="match status" value="1"/>
</dbReference>
<dbReference type="Pfam" id="PF04998">
    <property type="entry name" value="RNA_pol_Rpb1_5"/>
    <property type="match status" value="1"/>
</dbReference>
<evidence type="ECO:0000256" key="1">
    <source>
        <dbReference type="ARBA" id="ARBA00004123"/>
    </source>
</evidence>
<evidence type="ECO:0000256" key="3">
    <source>
        <dbReference type="ARBA" id="ARBA00022478"/>
    </source>
</evidence>
<evidence type="ECO:0000313" key="13">
    <source>
        <dbReference type="Proteomes" id="UP001341281"/>
    </source>
</evidence>
<sequence length="123" mass="13408">MLISFNGSYVNYRHLTILCDTMTNRGHLMALARHGVDRNDTGPLMRCSFEGTADILLDAAAYAESDHLKGVTENIMLGQLAPISTGLCIYLYDQMLQQAVELQLPSSLDFGSTPARSPVSGTQ</sequence>
<dbReference type="Proteomes" id="UP001341281">
    <property type="component" value="Chromosome 07"/>
</dbReference>
<keyword evidence="13" id="KW-1185">Reference proteome</keyword>
<evidence type="ECO:0000256" key="4">
    <source>
        <dbReference type="ARBA" id="ARBA00022679"/>
    </source>
</evidence>
<dbReference type="EMBL" id="CP144751">
    <property type="protein sequence ID" value="WVZ87672.1"/>
    <property type="molecule type" value="Genomic_DNA"/>
</dbReference>
<comment type="subcellular location">
    <subcellularLocation>
        <location evidence="1">Nucleus</location>
    </subcellularLocation>
</comment>
<dbReference type="GO" id="GO:0006351">
    <property type="term" value="P:DNA-templated transcription"/>
    <property type="evidence" value="ECO:0007669"/>
    <property type="project" value="InterPro"/>
</dbReference>
<reference evidence="12 13" key="1">
    <citation type="submission" date="2024-02" db="EMBL/GenBank/DDBJ databases">
        <title>High-quality chromosome-scale genome assembly of Pensacola bahiagrass (Paspalum notatum Flugge var. saurae).</title>
        <authorList>
            <person name="Vega J.M."/>
            <person name="Podio M."/>
            <person name="Orjuela J."/>
            <person name="Siena L.A."/>
            <person name="Pessino S.C."/>
            <person name="Combes M.C."/>
            <person name="Mariac C."/>
            <person name="Albertini E."/>
            <person name="Pupilli F."/>
            <person name="Ortiz J.P.A."/>
            <person name="Leblanc O."/>
        </authorList>
    </citation>
    <scope>NUCLEOTIDE SEQUENCE [LARGE SCALE GENOMIC DNA]</scope>
    <source>
        <strain evidence="12">R1</strain>
        <tissue evidence="12">Leaf</tissue>
    </source>
</reference>
<proteinExistence type="predicted"/>
<protein>
    <recommendedName>
        <fullName evidence="2">DNA-directed RNA polymerase</fullName>
        <ecNumber evidence="2">2.7.7.6</ecNumber>
    </recommendedName>
</protein>
<keyword evidence="9" id="KW-0804">Transcription</keyword>
<evidence type="ECO:0000313" key="12">
    <source>
        <dbReference type="EMBL" id="WVZ87672.1"/>
    </source>
</evidence>
<keyword evidence="6" id="KW-0479">Metal-binding</keyword>
<gene>
    <name evidence="12" type="ORF">U9M48_034276</name>
</gene>
<dbReference type="PANTHER" id="PTHR19376">
    <property type="entry name" value="DNA-DIRECTED RNA POLYMERASE"/>
    <property type="match status" value="1"/>
</dbReference>
<dbReference type="PANTHER" id="PTHR19376:SF37">
    <property type="entry name" value="DNA-DIRECTED RNA POLYMERASE II SUBUNIT RPB1"/>
    <property type="match status" value="1"/>
</dbReference>
<dbReference type="GO" id="GO:0046872">
    <property type="term" value="F:metal ion binding"/>
    <property type="evidence" value="ECO:0007669"/>
    <property type="project" value="UniProtKB-KW"/>
</dbReference>
<accession>A0AAQ3X8R2</accession>
<evidence type="ECO:0000259" key="11">
    <source>
        <dbReference type="Pfam" id="PF04998"/>
    </source>
</evidence>
<evidence type="ECO:0000256" key="6">
    <source>
        <dbReference type="ARBA" id="ARBA00022723"/>
    </source>
</evidence>
<keyword evidence="4" id="KW-0808">Transferase</keyword>
<dbReference type="AlphaFoldDB" id="A0AAQ3X8R2"/>
<dbReference type="InterPro" id="IPR007081">
    <property type="entry name" value="RNA_pol_Rpb1_5"/>
</dbReference>
<evidence type="ECO:0000256" key="10">
    <source>
        <dbReference type="ARBA" id="ARBA00023242"/>
    </source>
</evidence>
<organism evidence="12 13">
    <name type="scientific">Paspalum notatum var. saurae</name>
    <dbReference type="NCBI Taxonomy" id="547442"/>
    <lineage>
        <taxon>Eukaryota</taxon>
        <taxon>Viridiplantae</taxon>
        <taxon>Streptophyta</taxon>
        <taxon>Embryophyta</taxon>
        <taxon>Tracheophyta</taxon>
        <taxon>Spermatophyta</taxon>
        <taxon>Magnoliopsida</taxon>
        <taxon>Liliopsida</taxon>
        <taxon>Poales</taxon>
        <taxon>Poaceae</taxon>
        <taxon>PACMAD clade</taxon>
        <taxon>Panicoideae</taxon>
        <taxon>Andropogonodae</taxon>
        <taxon>Paspaleae</taxon>
        <taxon>Paspalinae</taxon>
        <taxon>Paspalum</taxon>
    </lineage>
</organism>
<evidence type="ECO:0000256" key="7">
    <source>
        <dbReference type="ARBA" id="ARBA00022833"/>
    </source>
</evidence>
<keyword evidence="8" id="KW-0460">Magnesium</keyword>
<dbReference type="GO" id="GO:0005665">
    <property type="term" value="C:RNA polymerase II, core complex"/>
    <property type="evidence" value="ECO:0007669"/>
    <property type="project" value="TreeGrafter"/>
</dbReference>
<dbReference type="GO" id="GO:0003899">
    <property type="term" value="F:DNA-directed RNA polymerase activity"/>
    <property type="evidence" value="ECO:0007669"/>
    <property type="project" value="UniProtKB-EC"/>
</dbReference>
<evidence type="ECO:0000256" key="2">
    <source>
        <dbReference type="ARBA" id="ARBA00012418"/>
    </source>
</evidence>
<dbReference type="InterPro" id="IPR045867">
    <property type="entry name" value="DNA-dir_RpoC_beta_prime"/>
</dbReference>
<dbReference type="Gene3D" id="1.10.150.390">
    <property type="match status" value="1"/>
</dbReference>
<feature type="domain" description="RNA polymerase Rpb1" evidence="11">
    <location>
        <begin position="3"/>
        <end position="42"/>
    </location>
</feature>
<dbReference type="SUPFAM" id="SSF64484">
    <property type="entry name" value="beta and beta-prime subunits of DNA dependent RNA-polymerase"/>
    <property type="match status" value="1"/>
</dbReference>
<keyword evidence="7" id="KW-0862">Zinc</keyword>